<protein>
    <submittedName>
        <fullName evidence="1">Uncharacterized protein</fullName>
    </submittedName>
</protein>
<evidence type="ECO:0000313" key="1">
    <source>
        <dbReference type="EMBL" id="KAH7954763.1"/>
    </source>
</evidence>
<proteinExistence type="predicted"/>
<dbReference type="EMBL" id="CM023473">
    <property type="protein sequence ID" value="KAH7954763.1"/>
    <property type="molecule type" value="Genomic_DNA"/>
</dbReference>
<gene>
    <name evidence="1" type="ORF">HPB49_021577</name>
</gene>
<organism evidence="1 2">
    <name type="scientific">Dermacentor silvarum</name>
    <name type="common">Tick</name>
    <dbReference type="NCBI Taxonomy" id="543639"/>
    <lineage>
        <taxon>Eukaryota</taxon>
        <taxon>Metazoa</taxon>
        <taxon>Ecdysozoa</taxon>
        <taxon>Arthropoda</taxon>
        <taxon>Chelicerata</taxon>
        <taxon>Arachnida</taxon>
        <taxon>Acari</taxon>
        <taxon>Parasitiformes</taxon>
        <taxon>Ixodida</taxon>
        <taxon>Ixodoidea</taxon>
        <taxon>Ixodidae</taxon>
        <taxon>Rhipicephalinae</taxon>
        <taxon>Dermacentor</taxon>
    </lineage>
</organism>
<evidence type="ECO:0000313" key="2">
    <source>
        <dbReference type="Proteomes" id="UP000821865"/>
    </source>
</evidence>
<keyword evidence="2" id="KW-1185">Reference proteome</keyword>
<name>A0ACB8D053_DERSI</name>
<comment type="caution">
    <text evidence="1">The sequence shown here is derived from an EMBL/GenBank/DDBJ whole genome shotgun (WGS) entry which is preliminary data.</text>
</comment>
<sequence>MRTRAGVLGIRAPLRASGLQEMHHDDQQLTNDLSASSDDAMESLTDNTLAVGAPPAAAPGSDGVVNPAFGHGEEEDERNNLRRSSQQKSLEEEKNAVNQQQQPNGKILNHHRIQIPDDAVINYDTARARKSLPQQRNGDVVALDVFADSAKAQEALMGGLANGGSDGVRPVSSPLTSSSTAAAADAGTKMFEEYFIPVNTHKKFLRGEKLYLTKEKRKVCSGWKRMFFCCLLLMILGIAVLVGVLAATGFLLSDSKSSPKSVHVDPSSSSMYAGSSTLEGAPQPKETSPPPSQQSLPPSSPPIVVISPTTTSPTTQQPTRPPSTTVTQPPATSVATASTRDQSTATTQSPVVVEVTTESATTVSDLTSRFPGSVESSVTTSIPVIGQASLTTVDYDQTGETDGIAPGVPVTSAPPTTAVPTTVASVPSTSAEALPSTESAATEKGDDSTAETFTVTSPVQSVFGATTEAATTVIDASTTAATTMQAPFTGNGSESTTTSSATVTPTEQELATVATSAVPERTTTSPGAVETTVKAESTTSLYETTVASLTERSLTTDLGTATTTSSPTDEESSTLTELVTAASTEERTPTGGLPLPGPNAVVGEITLPEEIFSESLNNKSSTEARDLSNQLKQGLEDILKGLGYRYETVDILKYRKGSVVASFVVVGGDLPAAKVKVAIRDFLAKNNGTLRGRPVDSESVVAKDVTNWCKVANGGCLGSVCEWDYLSGTKTCICLPGTSRLNETACAQPEAPAVATTVDENTGITTLVPTSDITEVTSEHPMTKVEWTTTPAEMAPATPQDTTLSETTTRMTALPLPLTTTTQAPMDAMTTTPASVTESPTTPGQETTTSKIEIPPGTLILLATTAPPTTTAEPVPEPSSTEMATTNATTLPTTEGTVTTTSPATAQATEHTTSTTLTTEPQLATDVESLMTREVRQSTVAAFATESSDGTNATTSMATDAGTTLQTTEQATTAVTFEETTTSGMMTGGPLTTDVGALTTVSMPSNETAVTNVPTNETTLTSSVSSENSTEETTMSSVTVPSVMVFSLAPATVADTATESTLATTGNETSEETTTTMSSVYREIDGDAMNGTEIGEFNATVSTASTDPVFVNETLPFNVTDSPNTTLSQVETVTDVSMTTSMAGVMNETESMNATLTYPGFGNGSSTEEVDPDLNVSNRTFSMGRNLTFMNNNTLSDDGVDVVNSTMDSWNMTADGSLLNTANITFGGDDGASMVTESDNTTEVSMTTTQFFNESMVNSTEDMFRAHCSSEEFYCPADGSHTCLKTNLLCDQFEDCPGALDEQNCTDTCGVNFQCKDTSCVMASAKCDGIRDCPDGEDEHNCDIVNSTCSDLEVMCPDSSACIKPLSLCDGIYNCRDRSDESGCVDKTLCEQSNKFYCGDKLCISSALRCDGHEDCKDGEDEVNCTCGENQFQCMNGFCVSSATGSVRCNGIADCVDGSDERGCVQVDNNGLAQAFDGDLGSWTLMCADNATLDHGHQICQEMGYSGALSIRTVKVEANVTSWGSWSDPYEGPDTVWSKGLAFSESCHHGALGVRCDYFECENQTEVLFRIEREATGQQTQNDVWPYLALLHGNDSATACHGEIVSPLWVLTTAYCLQQLPQNASQLYVQAGFARPASSRKHHSVVRVVLHPHYSQFRSRTLPDYDLALVRLAEPLSFANHVASAVCLPDDVARPGVTCFVGSLGDGRPRVPFTTASSIIHLPIVINELTTCNNEEHYKNDVTQKMICGDGRQMKRQLCDGDLGAPLMCLSPNNIWRLAGVLSYQRHCGTYQKHPSVFSNIYEMRDFIHNVTGLLSYNVTHDPQLYTLLEFPMADDGNVSAAVRSHAAGKMAGLEHNASATSAALYSHENILGEHGENGSATTTTAASTSADHDVMFLDLEGIIPKVNHTKDSILDSEGGEGNVTATTTTTVETPTTHSGAGVEARLQEVDHAGAHATTTTMTTTTANATDGPMVVVATTTVDPHESMASLRLMDADSGDVSPSSETSRDASASFVQHAHHHDHENRHHTAPANDTRTESRGRSALLANRTVVGELQAFIERNSAEEMMTTEPGLVENGTAVEGTMTAIETTTGMSDEVVHATTHDNARSLLKEWNWTNGTTSTAATIGSTTETTTILAVTSQRHDSHASVTMHDNGTTTVAPESLSTLAAAANLTGEDSRSTTTEAAIVATPAVAKNDTLQIASHNSTCLGFSCNSDDVCIDQSGVCDGSYDCKDASDEINCVQLKDAVVHGRTKGAGWMPACGDTWDDALSDNACREMGFEKASETSIIALESPYTMSLRNSNKSHEQASILQSLTLSNETCNTKVTMKCHHYQCGHWNATLAASAGHSSESGSTDAGHSGHWPSTGVLSSKDRHCAAHLISNRWLLTSASCMNESDAGSWTFRFLQPHSSGSAPHYSVSGILFNHGVNMSQQMGVALVRLNRIIEVSDRARPICLPEKEAEPKNCAIASLVTSVADHSHQLKIAPVHIMQASHCHTDHPEHDGSTLCVQILEHTTPLCQPAAEAALMCTGHGGQWELRGLLPESSVQRLCSEDGAAGNSTAALHAVGSNSVLHSKHWVLDIVGHGLAVN</sequence>
<dbReference type="Proteomes" id="UP000821865">
    <property type="component" value="Chromosome 4"/>
</dbReference>
<reference evidence="1" key="1">
    <citation type="submission" date="2020-05" db="EMBL/GenBank/DDBJ databases">
        <title>Large-scale comparative analyses of tick genomes elucidate their genetic diversity and vector capacities.</title>
        <authorList>
            <person name="Jia N."/>
            <person name="Wang J."/>
            <person name="Shi W."/>
            <person name="Du L."/>
            <person name="Sun Y."/>
            <person name="Zhan W."/>
            <person name="Jiang J."/>
            <person name="Wang Q."/>
            <person name="Zhang B."/>
            <person name="Ji P."/>
            <person name="Sakyi L.B."/>
            <person name="Cui X."/>
            <person name="Yuan T."/>
            <person name="Jiang B."/>
            <person name="Yang W."/>
            <person name="Lam T.T.-Y."/>
            <person name="Chang Q."/>
            <person name="Ding S."/>
            <person name="Wang X."/>
            <person name="Zhu J."/>
            <person name="Ruan X."/>
            <person name="Zhao L."/>
            <person name="Wei J."/>
            <person name="Que T."/>
            <person name="Du C."/>
            <person name="Cheng J."/>
            <person name="Dai P."/>
            <person name="Han X."/>
            <person name="Huang E."/>
            <person name="Gao Y."/>
            <person name="Liu J."/>
            <person name="Shao H."/>
            <person name="Ye R."/>
            <person name="Li L."/>
            <person name="Wei W."/>
            <person name="Wang X."/>
            <person name="Wang C."/>
            <person name="Yang T."/>
            <person name="Huo Q."/>
            <person name="Li W."/>
            <person name="Guo W."/>
            <person name="Chen H."/>
            <person name="Zhou L."/>
            <person name="Ni X."/>
            <person name="Tian J."/>
            <person name="Zhou Y."/>
            <person name="Sheng Y."/>
            <person name="Liu T."/>
            <person name="Pan Y."/>
            <person name="Xia L."/>
            <person name="Li J."/>
            <person name="Zhao F."/>
            <person name="Cao W."/>
        </authorList>
    </citation>
    <scope>NUCLEOTIDE SEQUENCE</scope>
    <source>
        <strain evidence="1">Dsil-2018</strain>
    </source>
</reference>
<accession>A0ACB8D053</accession>